<evidence type="ECO:0000256" key="1">
    <source>
        <dbReference type="ARBA" id="ARBA00022714"/>
    </source>
</evidence>
<dbReference type="OrthoDB" id="9795104at2"/>
<keyword evidence="1" id="KW-0001">2Fe-2S</keyword>
<sequence>MANRSFEWHDEEWWRAVEFSSLKEGAGFLFSADGHDIALFRVGEEVFAVNDYCPHMGDSLSAGQIYQGAVICPRHMWAFRLTDGQCLDVASLRVRTYQVAIRDGWVFVKKPTDHNDKQSAAQQ</sequence>
<keyword evidence="6" id="KW-0534">Nitrate assimilation</keyword>
<organism evidence="8 9">
    <name type="scientific">Thermogutta terrifontis</name>
    <dbReference type="NCBI Taxonomy" id="1331910"/>
    <lineage>
        <taxon>Bacteria</taxon>
        <taxon>Pseudomonadati</taxon>
        <taxon>Planctomycetota</taxon>
        <taxon>Planctomycetia</taxon>
        <taxon>Pirellulales</taxon>
        <taxon>Thermoguttaceae</taxon>
        <taxon>Thermogutta</taxon>
    </lineage>
</organism>
<dbReference type="KEGG" id="ttf:THTE_1853"/>
<evidence type="ECO:0000256" key="3">
    <source>
        <dbReference type="ARBA" id="ARBA00023002"/>
    </source>
</evidence>
<evidence type="ECO:0000256" key="5">
    <source>
        <dbReference type="ARBA" id="ARBA00023014"/>
    </source>
</evidence>
<name>A0A286RER3_9BACT</name>
<dbReference type="GO" id="GO:0051537">
    <property type="term" value="F:2 iron, 2 sulfur cluster binding"/>
    <property type="evidence" value="ECO:0007669"/>
    <property type="project" value="UniProtKB-KW"/>
</dbReference>
<evidence type="ECO:0000313" key="9">
    <source>
        <dbReference type="Proteomes" id="UP000215086"/>
    </source>
</evidence>
<gene>
    <name evidence="8" type="ORF">THTE_1853</name>
</gene>
<evidence type="ECO:0000313" key="8">
    <source>
        <dbReference type="EMBL" id="ASV74455.1"/>
    </source>
</evidence>
<keyword evidence="9" id="KW-1185">Reference proteome</keyword>
<dbReference type="EC" id="1.7.1.4" evidence="8"/>
<evidence type="ECO:0000256" key="2">
    <source>
        <dbReference type="ARBA" id="ARBA00022723"/>
    </source>
</evidence>
<keyword evidence="4" id="KW-0408">Iron</keyword>
<dbReference type="RefSeq" id="WP_157731879.1">
    <property type="nucleotide sequence ID" value="NZ_CP018477.1"/>
</dbReference>
<feature type="domain" description="Rieske" evidence="7">
    <location>
        <begin position="14"/>
        <end position="108"/>
    </location>
</feature>
<dbReference type="PANTHER" id="PTHR21266:SF60">
    <property type="entry name" value="3-KETOSTEROID-9-ALPHA-MONOOXYGENASE, OXYGENASE COMPONENT"/>
    <property type="match status" value="1"/>
</dbReference>
<dbReference type="InterPro" id="IPR050584">
    <property type="entry name" value="Cholesterol_7-desaturase"/>
</dbReference>
<dbReference type="AlphaFoldDB" id="A0A286RER3"/>
<evidence type="ECO:0000259" key="7">
    <source>
        <dbReference type="PROSITE" id="PS51296"/>
    </source>
</evidence>
<proteinExistence type="predicted"/>
<dbReference type="InterPro" id="IPR036922">
    <property type="entry name" value="Rieske_2Fe-2S_sf"/>
</dbReference>
<dbReference type="InterPro" id="IPR012748">
    <property type="entry name" value="Rieske-like_NirD"/>
</dbReference>
<dbReference type="GO" id="GO:0046872">
    <property type="term" value="F:metal ion binding"/>
    <property type="evidence" value="ECO:0007669"/>
    <property type="project" value="UniProtKB-KW"/>
</dbReference>
<protein>
    <submittedName>
        <fullName evidence="8">Nitrite reductase [NAD(P)H] small subunit</fullName>
        <ecNumber evidence="8">1.7.1.4</ecNumber>
    </submittedName>
</protein>
<evidence type="ECO:0000256" key="4">
    <source>
        <dbReference type="ARBA" id="ARBA00023004"/>
    </source>
</evidence>
<reference evidence="8 9" key="1">
    <citation type="journal article" name="Front. Microbiol.">
        <title>Sugar Metabolism of the First Thermophilic Planctomycete Thermogutta terrifontis: Comparative Genomic and Transcriptomic Approaches.</title>
        <authorList>
            <person name="Elcheninov A.G."/>
            <person name="Menzel P."/>
            <person name="Gudbergsdottir S.R."/>
            <person name="Slesarev A.I."/>
            <person name="Kadnikov V.V."/>
            <person name="Krogh A."/>
            <person name="Bonch-Osmolovskaya E.A."/>
            <person name="Peng X."/>
            <person name="Kublanov I.V."/>
        </authorList>
    </citation>
    <scope>NUCLEOTIDE SEQUENCE [LARGE SCALE GENOMIC DNA]</scope>
    <source>
        <strain evidence="8 9">R1</strain>
    </source>
</reference>
<dbReference type="PANTHER" id="PTHR21266">
    <property type="entry name" value="IRON-SULFUR DOMAIN CONTAINING PROTEIN"/>
    <property type="match status" value="1"/>
</dbReference>
<evidence type="ECO:0000256" key="6">
    <source>
        <dbReference type="ARBA" id="ARBA00023063"/>
    </source>
</evidence>
<accession>A0A286RER3</accession>
<dbReference type="PROSITE" id="PS51296">
    <property type="entry name" value="RIESKE"/>
    <property type="match status" value="1"/>
</dbReference>
<dbReference type="Proteomes" id="UP000215086">
    <property type="component" value="Chromosome"/>
</dbReference>
<keyword evidence="3 8" id="KW-0560">Oxidoreductase</keyword>
<dbReference type="GO" id="GO:0008942">
    <property type="term" value="F:nitrite reductase [NAD(P)H] activity"/>
    <property type="evidence" value="ECO:0007669"/>
    <property type="project" value="UniProtKB-EC"/>
</dbReference>
<dbReference type="Gene3D" id="2.102.10.10">
    <property type="entry name" value="Rieske [2Fe-2S] iron-sulphur domain"/>
    <property type="match status" value="1"/>
</dbReference>
<dbReference type="SUPFAM" id="SSF50022">
    <property type="entry name" value="ISP domain"/>
    <property type="match status" value="1"/>
</dbReference>
<keyword evidence="5" id="KW-0411">Iron-sulfur</keyword>
<dbReference type="GO" id="GO:0042128">
    <property type="term" value="P:nitrate assimilation"/>
    <property type="evidence" value="ECO:0007669"/>
    <property type="project" value="UniProtKB-KW"/>
</dbReference>
<dbReference type="Pfam" id="PF13806">
    <property type="entry name" value="Rieske_2"/>
    <property type="match status" value="1"/>
</dbReference>
<dbReference type="EMBL" id="CP018477">
    <property type="protein sequence ID" value="ASV74455.1"/>
    <property type="molecule type" value="Genomic_DNA"/>
</dbReference>
<dbReference type="InterPro" id="IPR017941">
    <property type="entry name" value="Rieske_2Fe-2S"/>
</dbReference>
<keyword evidence="2" id="KW-0479">Metal-binding</keyword>